<sequence length="309" mass="36137">MTKKSKNSTLKEVLDIILYENPSTQDEIAEKLGITRRYVTKLLQPMVKKGIVRRAYILDLKKYDDFSEMFEEEKTSREHAGSYLIKDLLKNMSEHVCKQLKTSFEALLTHKKDQANDALKMDFITNNMLEKVRSSVDTAIAINPYSEFSKTVVFGEIAYDLERIGDHSGIIANFTMQESYEVDTEMMDYLKEMYKTSKKMVSWSMDAFLNEKLDLKEEVMSCEDKLHQLQKKALNCIATQMAETPFEDKDRSTYYLSLSRVVKAFERIGDISIEIIDTAGEFYHNIPRTTTPERFRRREQKIEKARREE</sequence>
<organism evidence="3 4">
    <name type="scientific">Methanobacterium alkalithermotolerans</name>
    <dbReference type="NCBI Taxonomy" id="2731220"/>
    <lineage>
        <taxon>Archaea</taxon>
        <taxon>Methanobacteriati</taxon>
        <taxon>Methanobacteriota</taxon>
        <taxon>Methanomada group</taxon>
        <taxon>Methanobacteria</taxon>
        <taxon>Methanobacteriales</taxon>
        <taxon>Methanobacteriaceae</taxon>
        <taxon>Methanobacterium</taxon>
    </lineage>
</organism>
<dbReference type="Gene3D" id="1.10.10.10">
    <property type="entry name" value="Winged helix-like DNA-binding domain superfamily/Winged helix DNA-binding domain"/>
    <property type="match status" value="1"/>
</dbReference>
<dbReference type="Pfam" id="PF01895">
    <property type="entry name" value="PhoU"/>
    <property type="match status" value="2"/>
</dbReference>
<dbReference type="AlphaFoldDB" id="A0A8T8KEE0"/>
<feature type="domain" description="PhoU" evidence="2">
    <location>
        <begin position="89"/>
        <end position="173"/>
    </location>
</feature>
<dbReference type="InterPro" id="IPR036390">
    <property type="entry name" value="WH_DNA-bd_sf"/>
</dbReference>
<reference evidence="3" key="1">
    <citation type="submission" date="2020-07" db="EMBL/GenBank/DDBJ databases">
        <title>Methanobacterium. sp. MethCan genome.</title>
        <authorList>
            <person name="Postec A."/>
            <person name="Quemeneur M."/>
        </authorList>
    </citation>
    <scope>NUCLEOTIDE SEQUENCE</scope>
    <source>
        <strain evidence="3">MethCAN</strain>
    </source>
</reference>
<keyword evidence="4" id="KW-1185">Reference proteome</keyword>
<dbReference type="GO" id="GO:0045936">
    <property type="term" value="P:negative regulation of phosphate metabolic process"/>
    <property type="evidence" value="ECO:0007669"/>
    <property type="project" value="InterPro"/>
</dbReference>
<dbReference type="GeneID" id="64820694"/>
<dbReference type="EMBL" id="CP058560">
    <property type="protein sequence ID" value="QUH23701.1"/>
    <property type="molecule type" value="Genomic_DNA"/>
</dbReference>
<dbReference type="SUPFAM" id="SSF109755">
    <property type="entry name" value="PhoU-like"/>
    <property type="match status" value="1"/>
</dbReference>
<evidence type="ECO:0000313" key="3">
    <source>
        <dbReference type="EMBL" id="QUH23701.1"/>
    </source>
</evidence>
<accession>A0A8T8KEE0</accession>
<proteinExistence type="predicted"/>
<evidence type="ECO:0000256" key="1">
    <source>
        <dbReference type="SAM" id="Coils"/>
    </source>
</evidence>
<dbReference type="InterPro" id="IPR036388">
    <property type="entry name" value="WH-like_DNA-bd_sf"/>
</dbReference>
<gene>
    <name evidence="3" type="ORF">HYG87_07975</name>
</gene>
<evidence type="ECO:0000259" key="2">
    <source>
        <dbReference type="Pfam" id="PF01895"/>
    </source>
</evidence>
<name>A0A8T8KEE0_9EURY</name>
<dbReference type="Gene3D" id="1.20.58.220">
    <property type="entry name" value="Phosphate transport system protein phou homolog 2, domain 2"/>
    <property type="match status" value="2"/>
</dbReference>
<dbReference type="KEGG" id="meme:HYG87_07975"/>
<dbReference type="InterPro" id="IPR028366">
    <property type="entry name" value="PhoU"/>
</dbReference>
<dbReference type="PANTHER" id="PTHR42930:SF3">
    <property type="entry name" value="PHOSPHATE-SPECIFIC TRANSPORT SYSTEM ACCESSORY PROTEIN PHOU"/>
    <property type="match status" value="1"/>
</dbReference>
<feature type="coiled-coil region" evidence="1">
    <location>
        <begin position="205"/>
        <end position="232"/>
    </location>
</feature>
<feature type="domain" description="PhoU" evidence="2">
    <location>
        <begin position="190"/>
        <end position="277"/>
    </location>
</feature>
<keyword evidence="1" id="KW-0175">Coiled coil</keyword>
<dbReference type="RefSeq" id="WP_211532657.1">
    <property type="nucleotide sequence ID" value="NZ_CP058560.1"/>
</dbReference>
<dbReference type="Pfam" id="PF13412">
    <property type="entry name" value="HTH_24"/>
    <property type="match status" value="1"/>
</dbReference>
<dbReference type="Proteomes" id="UP000681041">
    <property type="component" value="Chromosome"/>
</dbReference>
<dbReference type="SUPFAM" id="SSF46785">
    <property type="entry name" value="Winged helix' DNA-binding domain"/>
    <property type="match status" value="1"/>
</dbReference>
<dbReference type="InterPro" id="IPR038078">
    <property type="entry name" value="PhoU-like_sf"/>
</dbReference>
<protein>
    <submittedName>
        <fullName evidence="3">Winged helix-turn-helix transcriptional regulator</fullName>
    </submittedName>
</protein>
<dbReference type="GO" id="GO:0030643">
    <property type="term" value="P:intracellular phosphate ion homeostasis"/>
    <property type="evidence" value="ECO:0007669"/>
    <property type="project" value="InterPro"/>
</dbReference>
<dbReference type="OrthoDB" id="7738at2157"/>
<dbReference type="InterPro" id="IPR026022">
    <property type="entry name" value="PhoU_dom"/>
</dbReference>
<evidence type="ECO:0000313" key="4">
    <source>
        <dbReference type="Proteomes" id="UP000681041"/>
    </source>
</evidence>
<dbReference type="PANTHER" id="PTHR42930">
    <property type="entry name" value="PHOSPHATE-SPECIFIC TRANSPORT SYSTEM ACCESSORY PROTEIN PHOU"/>
    <property type="match status" value="1"/>
</dbReference>